<evidence type="ECO:0000256" key="1">
    <source>
        <dbReference type="ARBA" id="ARBA00022603"/>
    </source>
</evidence>
<accession>A0AA38FYR7</accession>
<sequence length="285" mass="30623">MDGPAAANYPSGDPNYNGVQSRSRSGSGGLFESEDEELVGQAEAWRFTFAFADSLAVKSAVLLGIPDIIARQAPNATLSLSQIAAHLPAEKPDLNCLFRILRFLVAKKFFRAETAISTEEGVVEMRYGLTPASKWFVKDGVSMAAMLLMQNEHPTSVAPWHHFNECVVKGGVAFEKANGAHIWEYASAHPDYNDLFNSAMACNANIVMKAVLSKYQGFRGLNSLVDVGGGTGTAVAEIVKAYPAIKGFNYDLPHVVATAPHLPGVEHIGGDMFKSVPSADAVFMK</sequence>
<dbReference type="Pfam" id="PF08100">
    <property type="entry name" value="Dimerisation"/>
    <property type="match status" value="1"/>
</dbReference>
<dbReference type="Gene3D" id="1.10.10.10">
    <property type="entry name" value="Winged helix-like DNA-binding domain superfamily/Winged helix DNA-binding domain"/>
    <property type="match status" value="1"/>
</dbReference>
<dbReference type="Proteomes" id="UP000824469">
    <property type="component" value="Unassembled WGS sequence"/>
</dbReference>
<dbReference type="PANTHER" id="PTHR11746">
    <property type="entry name" value="O-METHYLTRANSFERASE"/>
    <property type="match status" value="1"/>
</dbReference>
<keyword evidence="3" id="KW-0949">S-adenosyl-L-methionine</keyword>
<evidence type="ECO:0000256" key="4">
    <source>
        <dbReference type="SAM" id="MobiDB-lite"/>
    </source>
</evidence>
<keyword evidence="1" id="KW-0489">Methyltransferase</keyword>
<dbReference type="PROSITE" id="PS51683">
    <property type="entry name" value="SAM_OMT_II"/>
    <property type="match status" value="1"/>
</dbReference>
<evidence type="ECO:0000313" key="7">
    <source>
        <dbReference type="EMBL" id="KAH9312135.1"/>
    </source>
</evidence>
<name>A0AA38FYR7_TAXCH</name>
<evidence type="ECO:0000256" key="3">
    <source>
        <dbReference type="ARBA" id="ARBA00022691"/>
    </source>
</evidence>
<keyword evidence="8" id="KW-1185">Reference proteome</keyword>
<dbReference type="InterPro" id="IPR029063">
    <property type="entry name" value="SAM-dependent_MTases_sf"/>
</dbReference>
<dbReference type="EMBL" id="JAHRHJ020000006">
    <property type="protein sequence ID" value="KAH9312135.1"/>
    <property type="molecule type" value="Genomic_DNA"/>
</dbReference>
<gene>
    <name evidence="7" type="ORF">KI387_027170</name>
</gene>
<dbReference type="GO" id="GO:0046983">
    <property type="term" value="F:protein dimerization activity"/>
    <property type="evidence" value="ECO:0007669"/>
    <property type="project" value="InterPro"/>
</dbReference>
<dbReference type="GO" id="GO:0008171">
    <property type="term" value="F:O-methyltransferase activity"/>
    <property type="evidence" value="ECO:0007669"/>
    <property type="project" value="InterPro"/>
</dbReference>
<feature type="domain" description="O-methyltransferase dimerisation" evidence="6">
    <location>
        <begin position="45"/>
        <end position="139"/>
    </location>
</feature>
<dbReference type="SUPFAM" id="SSF53335">
    <property type="entry name" value="S-adenosyl-L-methionine-dependent methyltransferases"/>
    <property type="match status" value="1"/>
</dbReference>
<dbReference type="InterPro" id="IPR036390">
    <property type="entry name" value="WH_DNA-bd_sf"/>
</dbReference>
<keyword evidence="2" id="KW-0808">Transferase</keyword>
<reference evidence="7 8" key="1">
    <citation type="journal article" date="2021" name="Nat. Plants">
        <title>The Taxus genome provides insights into paclitaxel biosynthesis.</title>
        <authorList>
            <person name="Xiong X."/>
            <person name="Gou J."/>
            <person name="Liao Q."/>
            <person name="Li Y."/>
            <person name="Zhou Q."/>
            <person name="Bi G."/>
            <person name="Li C."/>
            <person name="Du R."/>
            <person name="Wang X."/>
            <person name="Sun T."/>
            <person name="Guo L."/>
            <person name="Liang H."/>
            <person name="Lu P."/>
            <person name="Wu Y."/>
            <person name="Zhang Z."/>
            <person name="Ro D.K."/>
            <person name="Shang Y."/>
            <person name="Huang S."/>
            <person name="Yan J."/>
        </authorList>
    </citation>
    <scope>NUCLEOTIDE SEQUENCE [LARGE SCALE GENOMIC DNA]</scope>
    <source>
        <strain evidence="7">Ta-2019</strain>
    </source>
</reference>
<dbReference type="InterPro" id="IPR012967">
    <property type="entry name" value="COMT_dimerisation"/>
</dbReference>
<protein>
    <recommendedName>
        <fullName evidence="9">O-methyltransferase</fullName>
    </recommendedName>
</protein>
<feature type="region of interest" description="Disordered" evidence="4">
    <location>
        <begin position="1"/>
        <end position="32"/>
    </location>
</feature>
<dbReference type="Pfam" id="PF00891">
    <property type="entry name" value="Methyltransf_2"/>
    <property type="match status" value="1"/>
</dbReference>
<dbReference type="AlphaFoldDB" id="A0AA38FYR7"/>
<evidence type="ECO:0000313" key="8">
    <source>
        <dbReference type="Proteomes" id="UP000824469"/>
    </source>
</evidence>
<dbReference type="GO" id="GO:0032259">
    <property type="term" value="P:methylation"/>
    <property type="evidence" value="ECO:0007669"/>
    <property type="project" value="UniProtKB-KW"/>
</dbReference>
<dbReference type="Gene3D" id="3.40.50.150">
    <property type="entry name" value="Vaccinia Virus protein VP39"/>
    <property type="match status" value="1"/>
</dbReference>
<dbReference type="InterPro" id="IPR016461">
    <property type="entry name" value="COMT-like"/>
</dbReference>
<dbReference type="SUPFAM" id="SSF46785">
    <property type="entry name" value="Winged helix' DNA-binding domain"/>
    <property type="match status" value="1"/>
</dbReference>
<dbReference type="InterPro" id="IPR001077">
    <property type="entry name" value="COMT_C"/>
</dbReference>
<evidence type="ECO:0008006" key="9">
    <source>
        <dbReference type="Google" id="ProtNLM"/>
    </source>
</evidence>
<feature type="domain" description="O-methyltransferase C-terminal" evidence="5">
    <location>
        <begin position="160"/>
        <end position="285"/>
    </location>
</feature>
<evidence type="ECO:0000259" key="6">
    <source>
        <dbReference type="Pfam" id="PF08100"/>
    </source>
</evidence>
<dbReference type="InterPro" id="IPR036388">
    <property type="entry name" value="WH-like_DNA-bd_sf"/>
</dbReference>
<organism evidence="7 8">
    <name type="scientific">Taxus chinensis</name>
    <name type="common">Chinese yew</name>
    <name type="synonym">Taxus wallichiana var. chinensis</name>
    <dbReference type="NCBI Taxonomy" id="29808"/>
    <lineage>
        <taxon>Eukaryota</taxon>
        <taxon>Viridiplantae</taxon>
        <taxon>Streptophyta</taxon>
        <taxon>Embryophyta</taxon>
        <taxon>Tracheophyta</taxon>
        <taxon>Spermatophyta</taxon>
        <taxon>Pinopsida</taxon>
        <taxon>Pinidae</taxon>
        <taxon>Conifers II</taxon>
        <taxon>Cupressales</taxon>
        <taxon>Taxaceae</taxon>
        <taxon>Taxus</taxon>
    </lineage>
</organism>
<proteinExistence type="predicted"/>
<evidence type="ECO:0000256" key="2">
    <source>
        <dbReference type="ARBA" id="ARBA00022679"/>
    </source>
</evidence>
<dbReference type="OMA" id="ASKWFVK"/>
<evidence type="ECO:0000259" key="5">
    <source>
        <dbReference type="Pfam" id="PF00891"/>
    </source>
</evidence>
<feature type="non-terminal residue" evidence="7">
    <location>
        <position position="285"/>
    </location>
</feature>
<comment type="caution">
    <text evidence="7">The sequence shown here is derived from an EMBL/GenBank/DDBJ whole genome shotgun (WGS) entry which is preliminary data.</text>
</comment>